<name>A0A0F9D0Y7_9ZZZZ</name>
<dbReference type="InterPro" id="IPR006450">
    <property type="entry name" value="Phage_HK97_gp6-like"/>
</dbReference>
<proteinExistence type="predicted"/>
<dbReference type="AlphaFoldDB" id="A0A0F9D0Y7"/>
<dbReference type="EMBL" id="LAZR01033680">
    <property type="protein sequence ID" value="KKL47396.1"/>
    <property type="molecule type" value="Genomic_DNA"/>
</dbReference>
<evidence type="ECO:0008006" key="2">
    <source>
        <dbReference type="Google" id="ProtNLM"/>
    </source>
</evidence>
<accession>A0A0F9D0Y7</accession>
<gene>
    <name evidence="1" type="ORF">LCGC14_2335980</name>
</gene>
<evidence type="ECO:0000313" key="1">
    <source>
        <dbReference type="EMBL" id="KKL47396.1"/>
    </source>
</evidence>
<organism evidence="1">
    <name type="scientific">marine sediment metagenome</name>
    <dbReference type="NCBI Taxonomy" id="412755"/>
    <lineage>
        <taxon>unclassified sequences</taxon>
        <taxon>metagenomes</taxon>
        <taxon>ecological metagenomes</taxon>
    </lineage>
</organism>
<reference evidence="1" key="1">
    <citation type="journal article" date="2015" name="Nature">
        <title>Complex archaea that bridge the gap between prokaryotes and eukaryotes.</title>
        <authorList>
            <person name="Spang A."/>
            <person name="Saw J.H."/>
            <person name="Jorgensen S.L."/>
            <person name="Zaremba-Niedzwiedzka K."/>
            <person name="Martijn J."/>
            <person name="Lind A.E."/>
            <person name="van Eijk R."/>
            <person name="Schleper C."/>
            <person name="Guy L."/>
            <person name="Ettema T.J."/>
        </authorList>
    </citation>
    <scope>NUCLEOTIDE SEQUENCE</scope>
</reference>
<comment type="caution">
    <text evidence="1">The sequence shown here is derived from an EMBL/GenBank/DDBJ whole genome shotgun (WGS) entry which is preliminary data.</text>
</comment>
<dbReference type="CDD" id="cd08054">
    <property type="entry name" value="gp6"/>
    <property type="match status" value="1"/>
</dbReference>
<dbReference type="NCBIfam" id="TIGR01560">
    <property type="entry name" value="put_DNA_pack"/>
    <property type="match status" value="1"/>
</dbReference>
<dbReference type="InterPro" id="IPR021146">
    <property type="entry name" value="Phage_gp6-like_head-tail"/>
</dbReference>
<dbReference type="Gene3D" id="1.10.3230.30">
    <property type="entry name" value="Phage gp6-like head-tail connector protein"/>
    <property type="match status" value="1"/>
</dbReference>
<sequence length="200" mass="22229">MSNILSSLTNVKEYMKITTSTHDALLTTLLAQASDQIEDYIKRNLVSTVYTDELYDGDGERIFYTLQFPISTAPAAVIVLFDSITNTDVQTFVVNQDYVLHRDEDHFIFWGGVIHGTQNIKITYTAGFATIPPAAVLACNILVFYLFNAIGKAGLESWRAGSYSEKREKVGGTHTTFVLTGQLLPGDVQTLLLPFRKPII</sequence>
<protein>
    <recommendedName>
        <fullName evidence="2">Phage gp6-like head-tail connector protein</fullName>
    </recommendedName>
</protein>
<dbReference type="Pfam" id="PF05135">
    <property type="entry name" value="Phage_connect_1"/>
    <property type="match status" value="1"/>
</dbReference>